<dbReference type="OrthoDB" id="9812625at2"/>
<name>A0A4R6P0B0_9GAMM</name>
<dbReference type="PROSITE" id="PS00070">
    <property type="entry name" value="ALDEHYDE_DEHYDR_CYS"/>
    <property type="match status" value="1"/>
</dbReference>
<dbReference type="FunFam" id="3.40.309.10:FF:000004">
    <property type="entry name" value="Succinate-semialdehyde dehydrogenase I"/>
    <property type="match status" value="1"/>
</dbReference>
<dbReference type="Pfam" id="PF00171">
    <property type="entry name" value="Aldedh"/>
    <property type="match status" value="1"/>
</dbReference>
<dbReference type="Gene3D" id="3.40.605.10">
    <property type="entry name" value="Aldehyde Dehydrogenase, Chain A, domain 1"/>
    <property type="match status" value="1"/>
</dbReference>
<evidence type="ECO:0000256" key="3">
    <source>
        <dbReference type="PROSITE-ProRule" id="PRU10007"/>
    </source>
</evidence>
<organism evidence="6 7">
    <name type="scientific">Idiomarina aquatica</name>
    <dbReference type="NCBI Taxonomy" id="1327752"/>
    <lineage>
        <taxon>Bacteria</taxon>
        <taxon>Pseudomonadati</taxon>
        <taxon>Pseudomonadota</taxon>
        <taxon>Gammaproteobacteria</taxon>
        <taxon>Alteromonadales</taxon>
        <taxon>Idiomarinaceae</taxon>
        <taxon>Idiomarina</taxon>
    </lineage>
</organism>
<comment type="caution">
    <text evidence="6">The sequence shown here is derived from an EMBL/GenBank/DDBJ whole genome shotgun (WGS) entry which is preliminary data.</text>
</comment>
<dbReference type="InterPro" id="IPR016163">
    <property type="entry name" value="Ald_DH_C"/>
</dbReference>
<dbReference type="InterPro" id="IPR029510">
    <property type="entry name" value="Ald_DH_CS_GLU"/>
</dbReference>
<dbReference type="InterPro" id="IPR050740">
    <property type="entry name" value="Aldehyde_DH_Superfamily"/>
</dbReference>
<evidence type="ECO:0000256" key="4">
    <source>
        <dbReference type="RuleBase" id="RU003345"/>
    </source>
</evidence>
<feature type="active site" evidence="3">
    <location>
        <position position="255"/>
    </location>
</feature>
<dbReference type="AlphaFoldDB" id="A0A4R6P0B0"/>
<comment type="similarity">
    <text evidence="1 4">Belongs to the aldehyde dehydrogenase family.</text>
</comment>
<evidence type="ECO:0000256" key="2">
    <source>
        <dbReference type="ARBA" id="ARBA00023002"/>
    </source>
</evidence>
<dbReference type="PROSITE" id="PS00687">
    <property type="entry name" value="ALDEHYDE_DEHYDR_GLU"/>
    <property type="match status" value="1"/>
</dbReference>
<dbReference type="PANTHER" id="PTHR43353">
    <property type="entry name" value="SUCCINATE-SEMIALDEHYDE DEHYDROGENASE, MITOCHONDRIAL"/>
    <property type="match status" value="1"/>
</dbReference>
<evidence type="ECO:0000259" key="5">
    <source>
        <dbReference type="Pfam" id="PF00171"/>
    </source>
</evidence>
<proteinExistence type="inferred from homology"/>
<dbReference type="RefSeq" id="WP_133540420.1">
    <property type="nucleotide sequence ID" value="NZ_SNXI01000017.1"/>
</dbReference>
<keyword evidence="2 4" id="KW-0560">Oxidoreductase</keyword>
<reference evidence="6 7" key="1">
    <citation type="submission" date="2019-03" db="EMBL/GenBank/DDBJ databases">
        <title>Freshwater and sediment microbial communities from various areas in North America, analyzing microbe dynamics in response to fracking.</title>
        <authorList>
            <person name="Lamendella R."/>
        </authorList>
    </citation>
    <scope>NUCLEOTIDE SEQUENCE [LARGE SCALE GENOMIC DNA]</scope>
    <source>
        <strain evidence="6 7">18_TX</strain>
    </source>
</reference>
<dbReference type="InterPro" id="IPR016160">
    <property type="entry name" value="Ald_DH_CS_CYS"/>
</dbReference>
<keyword evidence="7" id="KW-1185">Reference proteome</keyword>
<dbReference type="Proteomes" id="UP000295531">
    <property type="component" value="Unassembled WGS sequence"/>
</dbReference>
<dbReference type="InterPro" id="IPR015590">
    <property type="entry name" value="Aldehyde_DH_dom"/>
</dbReference>
<evidence type="ECO:0000313" key="7">
    <source>
        <dbReference type="Proteomes" id="UP000295531"/>
    </source>
</evidence>
<dbReference type="InterPro" id="IPR016162">
    <property type="entry name" value="Ald_DH_N"/>
</dbReference>
<dbReference type="EMBL" id="SNXI01000017">
    <property type="protein sequence ID" value="TDP29427.1"/>
    <property type="molecule type" value="Genomic_DNA"/>
</dbReference>
<dbReference type="CDD" id="cd07103">
    <property type="entry name" value="ALDH_F5_SSADH_GabD"/>
    <property type="match status" value="1"/>
</dbReference>
<dbReference type="GO" id="GO:0004777">
    <property type="term" value="F:succinate-semialdehyde dehydrogenase (NAD+) activity"/>
    <property type="evidence" value="ECO:0007669"/>
    <property type="project" value="TreeGrafter"/>
</dbReference>
<feature type="domain" description="Aldehyde dehydrogenase" evidence="5">
    <location>
        <begin position="19"/>
        <end position="478"/>
    </location>
</feature>
<dbReference type="PANTHER" id="PTHR43353:SF5">
    <property type="entry name" value="SUCCINATE-SEMIALDEHYDE DEHYDROGENASE, MITOCHONDRIAL"/>
    <property type="match status" value="1"/>
</dbReference>
<sequence>MMNEKQVDLKQAALIGVNWIPCSGSNTLKVFNPASGELLGTVPKLSEEQVRYAITTAERAFNSWRKTSINERCAVLNNWYQKIKENEERLASIITLEQGKPFAEALGEVRYAASYVKWYAQPALQDNGSAMPNGSEGESLKTITEPVGVCAAITPWNFPAAMLTRKVAPALAVGCSMIIKPAPETPFTALALSELALLAGVPPGMINVVTGDAQLIGDTVCTSKQVKKLSFTGSTAVGRHLMRACASTVKRLSLELGGNAPFIVCSDADIDKAVEGAMQSKFRNAGQTCVCANAFYVHDSLYDRFASAFEKRIKALSLGLGGDPHTDIGPLINERALEKVEALVRDAREKGGKIVYGGERWAESERWYLPTLITEATTDMRCVQEEVFGPVAPLVRYSDEDSLIASLRAQDTGLAAYFYSESLKRIHDLAAELEVGMVGVNTGVISDPAMPFGGVKSSGLGREGGRQGITEYLETKYIKLCY</sequence>
<dbReference type="FunFam" id="3.40.605.10:FF:000005">
    <property type="entry name" value="Succinate-semialdehyde dehydrogenase I"/>
    <property type="match status" value="1"/>
</dbReference>
<evidence type="ECO:0000256" key="1">
    <source>
        <dbReference type="ARBA" id="ARBA00009986"/>
    </source>
</evidence>
<dbReference type="GO" id="GO:0009450">
    <property type="term" value="P:gamma-aminobutyric acid catabolic process"/>
    <property type="evidence" value="ECO:0007669"/>
    <property type="project" value="TreeGrafter"/>
</dbReference>
<protein>
    <submittedName>
        <fullName evidence="6">Succinate semialdehyde dehydrogenase</fullName>
    </submittedName>
</protein>
<evidence type="ECO:0000313" key="6">
    <source>
        <dbReference type="EMBL" id="TDP29427.1"/>
    </source>
</evidence>
<accession>A0A4R6P0B0</accession>
<dbReference type="InterPro" id="IPR016161">
    <property type="entry name" value="Ald_DH/histidinol_DH"/>
</dbReference>
<dbReference type="SUPFAM" id="SSF53720">
    <property type="entry name" value="ALDH-like"/>
    <property type="match status" value="1"/>
</dbReference>
<gene>
    <name evidence="6" type="ORF">DEU29_1175</name>
</gene>
<dbReference type="Gene3D" id="3.40.309.10">
    <property type="entry name" value="Aldehyde Dehydrogenase, Chain A, domain 2"/>
    <property type="match status" value="1"/>
</dbReference>